<dbReference type="Proteomes" id="UP000007360">
    <property type="component" value="Unassembled WGS sequence"/>
</dbReference>
<feature type="domain" description="DNA2/NAM7 helicase-like C-terminal" evidence="3">
    <location>
        <begin position="1147"/>
        <end position="1338"/>
    </location>
</feature>
<dbReference type="RefSeq" id="WP_004029448.1">
    <property type="nucleotide sequence ID" value="NZ_AMPO01000001.1"/>
</dbReference>
<dbReference type="Pfam" id="PF13087">
    <property type="entry name" value="AAA_12"/>
    <property type="match status" value="1"/>
</dbReference>
<dbReference type="Gene3D" id="3.40.50.300">
    <property type="entry name" value="P-loop containing nucleotide triphosphate hydrolases"/>
    <property type="match status" value="3"/>
</dbReference>
<dbReference type="Pfam" id="PF18741">
    <property type="entry name" value="MTES_1575"/>
    <property type="match status" value="1"/>
</dbReference>
<evidence type="ECO:0000313" key="6">
    <source>
        <dbReference type="Proteomes" id="UP000007360"/>
    </source>
</evidence>
<dbReference type="FunFam" id="3.40.50.300:FF:002063">
    <property type="entry name" value="DNA helicase related protein"/>
    <property type="match status" value="1"/>
</dbReference>
<feature type="compositionally biased region" description="Polar residues" evidence="1">
    <location>
        <begin position="109"/>
        <end position="130"/>
    </location>
</feature>
<feature type="region of interest" description="Disordered" evidence="1">
    <location>
        <begin position="72"/>
        <end position="133"/>
    </location>
</feature>
<evidence type="ECO:0000259" key="2">
    <source>
        <dbReference type="Pfam" id="PF11784"/>
    </source>
</evidence>
<dbReference type="InterPro" id="IPR011335">
    <property type="entry name" value="Restrct_endonuc-II-like"/>
</dbReference>
<feature type="region of interest" description="Disordered" evidence="1">
    <location>
        <begin position="1623"/>
        <end position="1642"/>
    </location>
</feature>
<dbReference type="Pfam" id="PF11784">
    <property type="entry name" value="DUF3320"/>
    <property type="match status" value="1"/>
</dbReference>
<feature type="domain" description="DUF3320" evidence="2">
    <location>
        <begin position="1658"/>
        <end position="1704"/>
    </location>
</feature>
<dbReference type="InterPro" id="IPR047187">
    <property type="entry name" value="SF1_C_Upf1"/>
</dbReference>
<gene>
    <name evidence="5" type="ORF">A994_01280</name>
</gene>
<dbReference type="InterPro" id="IPR025103">
    <property type="entry name" value="DUF4011"/>
</dbReference>
<organism evidence="5 6">
    <name type="scientific">Methanobacterium formicicum (strain DSM 3637 / PP1)</name>
    <dbReference type="NCBI Taxonomy" id="1204725"/>
    <lineage>
        <taxon>Archaea</taxon>
        <taxon>Methanobacteriati</taxon>
        <taxon>Methanobacteriota</taxon>
        <taxon>Methanomada group</taxon>
        <taxon>Methanobacteria</taxon>
        <taxon>Methanobacteriales</taxon>
        <taxon>Methanobacteriaceae</taxon>
        <taxon>Methanobacterium</taxon>
    </lineage>
</organism>
<name>K2QFP7_METFP</name>
<dbReference type="FunFam" id="3.40.960.10:FF:000002">
    <property type="entry name" value="DNA helicase related protein"/>
    <property type="match status" value="1"/>
</dbReference>
<dbReference type="FunFam" id="3.40.50.300:FF:002475">
    <property type="entry name" value="DNA helicase related protein"/>
    <property type="match status" value="1"/>
</dbReference>
<dbReference type="PATRIC" id="fig|1204725.3.peg.255"/>
<reference evidence="5 6" key="1">
    <citation type="journal article" date="2012" name="J. Bacteriol.">
        <title>Draft genome sequence of Methanobacterium formicicum DSM 3637, an archaebacterium isolated from the methane producer amoeba Pelomyxa palustris.</title>
        <authorList>
            <person name="Gutierrez G."/>
        </authorList>
    </citation>
    <scope>NUCLEOTIDE SEQUENCE [LARGE SCALE GENOMIC DNA]</scope>
    <source>
        <strain evidence="6">DSM 3637 / PP1</strain>
    </source>
</reference>
<feature type="compositionally biased region" description="Polar residues" evidence="1">
    <location>
        <begin position="72"/>
        <end position="82"/>
    </location>
</feature>
<evidence type="ECO:0000256" key="1">
    <source>
        <dbReference type="SAM" id="MobiDB-lite"/>
    </source>
</evidence>
<dbReference type="SUPFAM" id="SSF52540">
    <property type="entry name" value="P-loop containing nucleoside triphosphate hydrolases"/>
    <property type="match status" value="1"/>
</dbReference>
<dbReference type="CDD" id="cd18808">
    <property type="entry name" value="SF1_C_Upf1"/>
    <property type="match status" value="1"/>
</dbReference>
<feature type="compositionally biased region" description="Acidic residues" evidence="1">
    <location>
        <begin position="1497"/>
        <end position="1510"/>
    </location>
</feature>
<accession>K2QFP7</accession>
<dbReference type="InterPro" id="IPR045055">
    <property type="entry name" value="DNA2/NAM7-like"/>
</dbReference>
<dbReference type="PANTHER" id="PTHR10887:SF530">
    <property type="entry name" value="SUPERFAMILY I DNA HELICASES"/>
    <property type="match status" value="1"/>
</dbReference>
<feature type="region of interest" description="Disordered" evidence="1">
    <location>
        <begin position="1495"/>
        <end position="1597"/>
    </location>
</feature>
<feature type="compositionally biased region" description="Polar residues" evidence="1">
    <location>
        <begin position="1514"/>
        <end position="1525"/>
    </location>
</feature>
<dbReference type="SUPFAM" id="SSF52980">
    <property type="entry name" value="Restriction endonuclease-like"/>
    <property type="match status" value="1"/>
</dbReference>
<evidence type="ECO:0000259" key="3">
    <source>
        <dbReference type="Pfam" id="PF13087"/>
    </source>
</evidence>
<dbReference type="InterPro" id="IPR049468">
    <property type="entry name" value="Restrct_endonuc-II-like_dom"/>
</dbReference>
<protein>
    <submittedName>
        <fullName evidence="5">Uncharacterized protein</fullName>
    </submittedName>
</protein>
<dbReference type="InterPro" id="IPR027417">
    <property type="entry name" value="P-loop_NTPase"/>
</dbReference>
<evidence type="ECO:0000313" key="5">
    <source>
        <dbReference type="EMBL" id="EKF86876.1"/>
    </source>
</evidence>
<dbReference type="PANTHER" id="PTHR10887">
    <property type="entry name" value="DNA2/NAM7 HELICASE FAMILY"/>
    <property type="match status" value="1"/>
</dbReference>
<dbReference type="EMBL" id="AMPO01000001">
    <property type="protein sequence ID" value="EKF86876.1"/>
    <property type="molecule type" value="Genomic_DNA"/>
</dbReference>
<dbReference type="Pfam" id="PF13195">
    <property type="entry name" value="DUF4011"/>
    <property type="match status" value="1"/>
</dbReference>
<comment type="caution">
    <text evidence="5">The sequence shown here is derived from an EMBL/GenBank/DDBJ whole genome shotgun (WGS) entry which is preliminary data.</text>
</comment>
<dbReference type="InterPro" id="IPR021754">
    <property type="entry name" value="DUF3320"/>
</dbReference>
<feature type="compositionally biased region" description="Polar residues" evidence="1">
    <location>
        <begin position="1575"/>
        <end position="1597"/>
    </location>
</feature>
<dbReference type="Gene3D" id="3.40.960.10">
    <property type="entry name" value="VSR Endonuclease"/>
    <property type="match status" value="1"/>
</dbReference>
<dbReference type="OrthoDB" id="45637at2157"/>
<feature type="domain" description="Restriction endonuclease type II-like" evidence="4">
    <location>
        <begin position="1383"/>
        <end position="1479"/>
    </location>
</feature>
<sequence>MSELSKVDIYRQIDVLRQSLLDLTMRNQLLNFRPRSMTVEVTEGELAEIYDRLVLKKSKRKLLQFIPRADSETTTGAGYNKNQGHKDKSPGYNDNTHFENKEDHDSDVDQTSPLTRGSQTTTGKSLNTTDNRIKKVDHGDFSADELVKEPQLVNKPQNQETDFEDKLSTSDNVADDSGTPNEVEVKSPEFPDTEMDNEALAPEESLLWEAPSLDQETLEKNKEIFLSTDLTPSELQRRLFYINQRARSMMEEQGYNILYLAMGFLKWHEGNGTPGDREAPLILIPVELERRRVKGSFKLRWTGEDIIPNISLQAKLLDYGVEIPDFEMPRTQEGVDEYLDQVKESIAHEKGWEVKDKVYLGFFSFTKFVMYKDLDPESWPEDMPLEENPLIKAIFDPAEEELSQGFQEDQVDVKLSSEDVYHVMDADSSQIAVIEDVKHGRDLVVEGPPGTGKSQTIVNLIAELLARGNTVLFVSEKMAALEVVKGRLDSVGLGEFCLELHSKKSQKKDVLEKLESVLRNPKPVELSMDDDLSTIEELKSDLNEYVTLLHSPYAKINWTPYQLFGVKERSLHHFEKIGTKMPRFVVENSKTCTLREWQRTINKFKELGELYKLVKPVSYNPWKYTHPDPILPAEEEEIENLLDETVKTLHELNLKAENLSKISGVKIPVTLEDTEHLIAAVEIISSFPSLERELILNTKWDYDKLQVYNLIKSLEEYKAKTKGLKRFKEGVLDEDISSLLINFQEQKPKLLKFLSGDFKKAKKRIGKLYLGKTPENDEIILQDLEELIKCQKLQLKIRAQDELARSLFGSHWKREESEAENLKAISEWILKFRQALEEGRITEKILIILDSAQQFEIKQITQEMHQDYDQILDYINQLDSYLHFDPDSVIGDSLTKSPLDYLSSQISLLKVGLSGLQNWSRFSSSRGECLETVGKNLVELIDKDEIEATDIIPCLEGNFADSLLRNLFLEEPSLSRFVGDVHEKKINEFRELDRKIINLNRFRIAQELHQNRPSLSGTASPRSELGVLKSEFSRKRGHMPIRKLLSICGGIIQTIKPCFMMSPLSIAQYLDPYSVKNLRFDYVIFDEASQVKPEDALGALLRARCAVIMGDTRQLPPTSFFDILIDVESDDYDLAVLADMESILHLCKRSFPSKMLRWHYRSRHESLIAVSNQEFYDNHLLIYPSPSKDSEELGLKLVHLPETVYDRGKTATNRAEAKAVIKAVFDHYQKYGNTKSLGVGTFNVRQQQAILEELELQLKLNPKMESYFKGNHGEHFFVKNLETIQGDERDVIMVSVGYGFDSEGNLSHNFGPVNQDGGERRLNVLLTRAREKCLIFSNFRGRDLQLSSSAPFGLRALKEFLEYAENKTLAHQDLVQNNADDAFEEAVSEFLTEHGYEIHRRVGCAGFRVDLAVVDPEYPGRYLLGIACDGPMYQTSRVARDRDRLRQQILKGLGWRFYRLWSTDWYRNRADVQKRLLAIIEELLKEERAEEVIPPVEEVEIDSPVEDLEAGESVISSTEDGTSSEMDIDLSPVDETVPSIHDGKGEIDSSNDSPSNTSPLDDLRLGDSQLDDTQLDNTQIDDSPFTDSPLNETESSSMLLKSEERNYSNENSADFPELDEILESEKESSSGSQVKEDDKDELSDYVTCEDTGVPVSGDIHSQPVGDIARAAMKVVEVEGPIHYDEVVKRIRTYWGLSRAGRRVQAVMKEAINLGLMDGQIIQKGDFLYYKDAPVVVRRRTGNPPAKMDLISPEEISAAVKIILKSQYATQTDELVREVSRLFGAKVTRGPAISRIKGVIDDLIQKGEIEERTDGMVDIIRDQDK</sequence>
<dbReference type="InterPro" id="IPR041679">
    <property type="entry name" value="DNA2/NAM7-like_C"/>
</dbReference>
<evidence type="ECO:0000259" key="4">
    <source>
        <dbReference type="Pfam" id="PF18741"/>
    </source>
</evidence>
<proteinExistence type="predicted"/>
<feature type="compositionally biased region" description="Low complexity" evidence="1">
    <location>
        <begin position="1548"/>
        <end position="1560"/>
    </location>
</feature>
<feature type="region of interest" description="Disordered" evidence="1">
    <location>
        <begin position="147"/>
        <end position="197"/>
    </location>
</feature>
<keyword evidence="6" id="KW-1185">Reference proteome</keyword>